<evidence type="ECO:0000256" key="2">
    <source>
        <dbReference type="ARBA" id="ARBA00022771"/>
    </source>
</evidence>
<evidence type="ECO:0000313" key="6">
    <source>
        <dbReference type="Proteomes" id="UP000694523"/>
    </source>
</evidence>
<keyword evidence="3" id="KW-0862">Zinc</keyword>
<dbReference type="Ensembl" id="ENSNMLT00000029962.1">
    <property type="protein sequence ID" value="ENSNMLP00000026809.1"/>
    <property type="gene ID" value="ENSNMLG00000017103.1"/>
</dbReference>
<dbReference type="GO" id="GO:0008270">
    <property type="term" value="F:zinc ion binding"/>
    <property type="evidence" value="ECO:0007669"/>
    <property type="project" value="UniProtKB-KW"/>
</dbReference>
<dbReference type="InterPro" id="IPR043136">
    <property type="entry name" value="B30.2/SPRY_sf"/>
</dbReference>
<dbReference type="InterPro" id="IPR003877">
    <property type="entry name" value="SPRY_dom"/>
</dbReference>
<organism evidence="5 6">
    <name type="scientific">Neogobius melanostomus</name>
    <name type="common">round goby</name>
    <dbReference type="NCBI Taxonomy" id="47308"/>
    <lineage>
        <taxon>Eukaryota</taxon>
        <taxon>Metazoa</taxon>
        <taxon>Chordata</taxon>
        <taxon>Craniata</taxon>
        <taxon>Vertebrata</taxon>
        <taxon>Euteleostomi</taxon>
        <taxon>Actinopterygii</taxon>
        <taxon>Neopterygii</taxon>
        <taxon>Teleostei</taxon>
        <taxon>Neoteleostei</taxon>
        <taxon>Acanthomorphata</taxon>
        <taxon>Gobiaria</taxon>
        <taxon>Gobiiformes</taxon>
        <taxon>Gobioidei</taxon>
        <taxon>Gobiidae</taxon>
        <taxon>Benthophilinae</taxon>
        <taxon>Neogobiini</taxon>
        <taxon>Neogobius</taxon>
    </lineage>
</organism>
<dbReference type="PRINTS" id="PR01407">
    <property type="entry name" value="BUTYPHLNCDUF"/>
</dbReference>
<evidence type="ECO:0000256" key="1">
    <source>
        <dbReference type="ARBA" id="ARBA00022723"/>
    </source>
</evidence>
<reference evidence="5" key="1">
    <citation type="submission" date="2025-08" db="UniProtKB">
        <authorList>
            <consortium name="Ensembl"/>
        </authorList>
    </citation>
    <scope>IDENTIFICATION</scope>
</reference>
<name>A0A8C6TY18_9GOBI</name>
<dbReference type="InterPro" id="IPR051051">
    <property type="entry name" value="E3_ubiq-ligase_TRIM/RNF"/>
</dbReference>
<dbReference type="InterPro" id="IPR006574">
    <property type="entry name" value="PRY"/>
</dbReference>
<keyword evidence="1" id="KW-0479">Metal-binding</keyword>
<reference evidence="5" key="2">
    <citation type="submission" date="2025-09" db="UniProtKB">
        <authorList>
            <consortium name="Ensembl"/>
        </authorList>
    </citation>
    <scope>IDENTIFICATION</scope>
</reference>
<accession>A0A8C6TY18</accession>
<dbReference type="InterPro" id="IPR001870">
    <property type="entry name" value="B30.2/SPRY"/>
</dbReference>
<dbReference type="SUPFAM" id="SSF49899">
    <property type="entry name" value="Concanavalin A-like lectins/glucanases"/>
    <property type="match status" value="1"/>
</dbReference>
<dbReference type="SMART" id="SM00589">
    <property type="entry name" value="PRY"/>
    <property type="match status" value="1"/>
</dbReference>
<protein>
    <recommendedName>
        <fullName evidence="4">B30.2/SPRY domain-containing protein</fullName>
    </recommendedName>
</protein>
<keyword evidence="6" id="KW-1185">Reference proteome</keyword>
<keyword evidence="2" id="KW-0863">Zinc-finger</keyword>
<dbReference type="PANTHER" id="PTHR25465">
    <property type="entry name" value="B-BOX DOMAIN CONTAINING"/>
    <property type="match status" value="1"/>
</dbReference>
<dbReference type="PANTHER" id="PTHR25465:SF14">
    <property type="entry name" value="E3 UBIQUITIN-PROTEIN LIGASE TRIM65"/>
    <property type="match status" value="1"/>
</dbReference>
<proteinExistence type="predicted"/>
<dbReference type="InterPro" id="IPR013320">
    <property type="entry name" value="ConA-like_dom_sf"/>
</dbReference>
<evidence type="ECO:0000259" key="4">
    <source>
        <dbReference type="PROSITE" id="PS50188"/>
    </source>
</evidence>
<dbReference type="Pfam" id="PF13765">
    <property type="entry name" value="PRY"/>
    <property type="match status" value="1"/>
</dbReference>
<dbReference type="InterPro" id="IPR003879">
    <property type="entry name" value="Butyrophylin_SPRY"/>
</dbReference>
<evidence type="ECO:0000313" key="5">
    <source>
        <dbReference type="Ensembl" id="ENSNMLP00000026809.1"/>
    </source>
</evidence>
<dbReference type="Gene3D" id="2.60.120.920">
    <property type="match status" value="1"/>
</dbReference>
<dbReference type="Pfam" id="PF00622">
    <property type="entry name" value="SPRY"/>
    <property type="match status" value="1"/>
</dbReference>
<dbReference type="Proteomes" id="UP000694523">
    <property type="component" value="Unplaced"/>
</dbReference>
<dbReference type="AlphaFoldDB" id="A0A8C6TY18"/>
<evidence type="ECO:0000256" key="3">
    <source>
        <dbReference type="ARBA" id="ARBA00022833"/>
    </source>
</evidence>
<feature type="domain" description="B30.2/SPRY" evidence="4">
    <location>
        <begin position="80"/>
        <end position="277"/>
    </location>
</feature>
<dbReference type="GO" id="GO:0005737">
    <property type="term" value="C:cytoplasm"/>
    <property type="evidence" value="ECO:0007669"/>
    <property type="project" value="UniProtKB-ARBA"/>
</dbReference>
<dbReference type="PROSITE" id="PS50188">
    <property type="entry name" value="B302_SPRY"/>
    <property type="match status" value="1"/>
</dbReference>
<sequence>MVDHRWRRCVQSRQRFCQSPPGETEATKVVYHHQVWSECKMLSWKALCDHVCERRYINKDLLLLLLVLKSTAGCKLTEETLHLKTSLLQGKNHLYYFTPLALNSNTAYRFLHVSESSRRASHVKEDQAYPAHPDRFDSCPQLLCSPGLSGRAYWEVDWSGAVQVAVSYRSVTRKGNSAVCGFGLGPESWSLSCSRGRYSVTHNGKRTMLPYSSTIRGRAAVYVDFLAGRLSFYALSSEEPVHLHSFSGTFTQPLFPGFQLLLGSSVELCGLLEEEPPYSV</sequence>